<dbReference type="Gene3D" id="3.80.10.10">
    <property type="entry name" value="Ribonuclease Inhibitor"/>
    <property type="match status" value="1"/>
</dbReference>
<sequence length="452" mass="52682">MAKEDRLSDLPDSILIHILSMICENTKDSKKVVRSSVLSKRWQFLWMSVPVSLHVRFPNREKHVVDYSNSICRDLHYWRCCHKIRKFSVFYDTCDPQRVAKDVDLCFYFASKLANVEHFEFISDGGYVFPQFAYKNTSWRKLDIESCMELKPLADVKWSGIVSLSIGCTYLTDGSMEKILSGCPNLECLQLDHFWGFHRLEISNVKSRELIIDNLETDECDVWLDIIAPYIQNLKILGSCRGIYLRNVASLVTVVFNFEFDFDFEFEEEEPLQRKESTCLKELFQSVAHVEKLELGPWCIQYLSIMELEGWQPPPSSWKFLQLHVHLKQLDFPGICCFLQSSSDLETLVIDGYEKSRDLLLKYTNKDEQTRRFETHDFNCSFPHLKTIKILNFSGSAMPLVKYLLKHATVLEKFIIAAKRKWGGVSSDYVKMEQELMSFPRSSPQVSVIFSH</sequence>
<evidence type="ECO:0000259" key="1">
    <source>
        <dbReference type="SMART" id="SM00579"/>
    </source>
</evidence>
<evidence type="ECO:0000313" key="3">
    <source>
        <dbReference type="RefSeq" id="XP_015083484.1"/>
    </source>
</evidence>
<gene>
    <name evidence="3" type="primary">LOC107026888</name>
</gene>
<dbReference type="PANTHER" id="PTHR31900">
    <property type="entry name" value="F-BOX/RNI SUPERFAMILY PROTEIN-RELATED"/>
    <property type="match status" value="1"/>
</dbReference>
<evidence type="ECO:0000313" key="2">
    <source>
        <dbReference type="Proteomes" id="UP000694930"/>
    </source>
</evidence>
<dbReference type="Pfam" id="PF23622">
    <property type="entry name" value="LRR_At1g61320_AtMIF1"/>
    <property type="match status" value="1"/>
</dbReference>
<dbReference type="Proteomes" id="UP000694930">
    <property type="component" value="Chromosome 8"/>
</dbReference>
<dbReference type="InterPro" id="IPR055357">
    <property type="entry name" value="LRR_At1g61320_AtMIF1"/>
</dbReference>
<feature type="domain" description="FBD" evidence="1">
    <location>
        <begin position="379"/>
        <end position="451"/>
    </location>
</feature>
<keyword evidence="2" id="KW-1185">Reference proteome</keyword>
<reference evidence="3" key="2">
    <citation type="submission" date="2025-08" db="UniProtKB">
        <authorList>
            <consortium name="RefSeq"/>
        </authorList>
    </citation>
    <scope>IDENTIFICATION</scope>
</reference>
<dbReference type="PANTHER" id="PTHR31900:SF32">
    <property type="entry name" value="F-BOX_RNI_FBD-LIKE DOMAIN PROTEIN"/>
    <property type="match status" value="1"/>
</dbReference>
<dbReference type="SUPFAM" id="SSF81383">
    <property type="entry name" value="F-box domain"/>
    <property type="match status" value="1"/>
</dbReference>
<dbReference type="InterPro" id="IPR036047">
    <property type="entry name" value="F-box-like_dom_sf"/>
</dbReference>
<proteinExistence type="predicted"/>
<dbReference type="GeneID" id="107026888"/>
<dbReference type="RefSeq" id="XP_015083484.1">
    <property type="nucleotide sequence ID" value="XM_015227998.2"/>
</dbReference>
<reference evidence="2" key="1">
    <citation type="journal article" date="2014" name="Nat. Genet.">
        <title>The genome of the stress-tolerant wild tomato species Solanum pennellii.</title>
        <authorList>
            <person name="Bolger A."/>
            <person name="Scossa F."/>
            <person name="Bolger M.E."/>
            <person name="Lanz C."/>
            <person name="Maumus F."/>
            <person name="Tohge T."/>
            <person name="Quesneville H."/>
            <person name="Alseekh S."/>
            <person name="Sorensen I."/>
            <person name="Lichtenstein G."/>
            <person name="Fich E.A."/>
            <person name="Conte M."/>
            <person name="Keller H."/>
            <person name="Schneeberger K."/>
            <person name="Schwacke R."/>
            <person name="Ofner I."/>
            <person name="Vrebalov J."/>
            <person name="Xu Y."/>
            <person name="Osorio S."/>
            <person name="Aflitos S.A."/>
            <person name="Schijlen E."/>
            <person name="Jimenez-Gomez J.M."/>
            <person name="Ryngajllo M."/>
            <person name="Kimura S."/>
            <person name="Kumar R."/>
            <person name="Koenig D."/>
            <person name="Headland L.R."/>
            <person name="Maloof J.N."/>
            <person name="Sinha N."/>
            <person name="van Ham R.C."/>
            <person name="Lankhorst R.K."/>
            <person name="Mao L."/>
            <person name="Vogel A."/>
            <person name="Arsova B."/>
            <person name="Panstruga R."/>
            <person name="Fei Z."/>
            <person name="Rose J.K."/>
            <person name="Zamir D."/>
            <person name="Carrari F."/>
            <person name="Giovannoni J.J."/>
            <person name="Weigel D."/>
            <person name="Usadel B."/>
            <person name="Fernie A.R."/>
        </authorList>
    </citation>
    <scope>NUCLEOTIDE SEQUENCE [LARGE SCALE GENOMIC DNA]</scope>
    <source>
        <strain evidence="2">cv. LA0716</strain>
    </source>
</reference>
<protein>
    <submittedName>
        <fullName evidence="3">F-box protein At5g03100-like</fullName>
    </submittedName>
</protein>
<dbReference type="SMART" id="SM00579">
    <property type="entry name" value="FBD"/>
    <property type="match status" value="1"/>
</dbReference>
<dbReference type="SUPFAM" id="SSF52047">
    <property type="entry name" value="RNI-like"/>
    <property type="match status" value="1"/>
</dbReference>
<dbReference type="InterPro" id="IPR006566">
    <property type="entry name" value="FBD"/>
</dbReference>
<accession>A0ABM1HCE0</accession>
<dbReference type="InterPro" id="IPR050232">
    <property type="entry name" value="FBL13/AtMIF1-like"/>
</dbReference>
<name>A0ABM1HCE0_SOLPN</name>
<organism evidence="2 3">
    <name type="scientific">Solanum pennellii</name>
    <name type="common">Tomato</name>
    <name type="synonym">Lycopersicon pennellii</name>
    <dbReference type="NCBI Taxonomy" id="28526"/>
    <lineage>
        <taxon>Eukaryota</taxon>
        <taxon>Viridiplantae</taxon>
        <taxon>Streptophyta</taxon>
        <taxon>Embryophyta</taxon>
        <taxon>Tracheophyta</taxon>
        <taxon>Spermatophyta</taxon>
        <taxon>Magnoliopsida</taxon>
        <taxon>eudicotyledons</taxon>
        <taxon>Gunneridae</taxon>
        <taxon>Pentapetalae</taxon>
        <taxon>asterids</taxon>
        <taxon>lamiids</taxon>
        <taxon>Solanales</taxon>
        <taxon>Solanaceae</taxon>
        <taxon>Solanoideae</taxon>
        <taxon>Solaneae</taxon>
        <taxon>Solanum</taxon>
        <taxon>Solanum subgen. Lycopersicon</taxon>
    </lineage>
</organism>
<dbReference type="InterPro" id="IPR032675">
    <property type="entry name" value="LRR_dom_sf"/>
</dbReference>